<reference evidence="11 12" key="1">
    <citation type="submission" date="2018-08" db="EMBL/GenBank/DDBJ databases">
        <title>Genomic Encyclopedia of Archaeal and Bacterial Type Strains, Phase II (KMG-II): from individual species to whole genera.</title>
        <authorList>
            <person name="Goeker M."/>
        </authorList>
    </citation>
    <scope>NUCLEOTIDE SEQUENCE [LARGE SCALE GENOMIC DNA]</scope>
    <source>
        <strain evidence="11 12">ATCC 27112</strain>
    </source>
</reference>
<evidence type="ECO:0000256" key="6">
    <source>
        <dbReference type="ARBA" id="ARBA00022842"/>
    </source>
</evidence>
<dbReference type="InterPro" id="IPR032810">
    <property type="entry name" value="CCA-adding_enz_C"/>
</dbReference>
<dbReference type="SUPFAM" id="SSF81891">
    <property type="entry name" value="Poly A polymerase C-terminal region-like"/>
    <property type="match status" value="1"/>
</dbReference>
<evidence type="ECO:0000256" key="8">
    <source>
        <dbReference type="RuleBase" id="RU003953"/>
    </source>
</evidence>
<evidence type="ECO:0000256" key="1">
    <source>
        <dbReference type="ARBA" id="ARBA00022679"/>
    </source>
</evidence>
<sequence>MDSFEINPNILYAISLLESHGYQAYLVGGAVRDFLLDLEVSDYDIATNATLDQAIEVFKEFKCKKYISKNITIGVKLNHTYFELSSFKGSTIEEDLSNRDFTVNSMAYHPKYGLIDPYHGLSDLVSKRLKTVKDIEEVFTYDPNRILRAIRFHATRGLIPTLELKMGINKYSYLLNEIKSERVGKEIDPILLTETPSFYIREYISVFSTLFPELGKCIDFDQKCPKWHNLDVLSHILKVLDSTKCDLTLRYAAFFHDIAKPMSYFLDDKGVGHFYGHAIKSEEYARVMLEKYTYNHHFIDRVCHLIYYHDYPIEDTDKSVLDFLYKFGIKDLDLYLGLKRADILGQNPDLYYRLDKIDSIQERIKRLLEEERIITYKNLKINGDILQGLGYEAEEIGKALRIILNKVIKRELKNDEKKLYNYACELKYHLNEIE</sequence>
<gene>
    <name evidence="11" type="ORF">EI71_00250</name>
</gene>
<name>A0A397RVC8_9MOLU</name>
<evidence type="ECO:0000256" key="5">
    <source>
        <dbReference type="ARBA" id="ARBA00022741"/>
    </source>
</evidence>
<dbReference type="Gene3D" id="1.10.3090.10">
    <property type="entry name" value="cca-adding enzyme, domain 2"/>
    <property type="match status" value="1"/>
</dbReference>
<proteinExistence type="inferred from homology"/>
<keyword evidence="12" id="KW-1185">Reference proteome</keyword>
<dbReference type="Pfam" id="PF13735">
    <property type="entry name" value="tRNA_NucTran2_2"/>
    <property type="match status" value="1"/>
</dbReference>
<evidence type="ECO:0000256" key="2">
    <source>
        <dbReference type="ARBA" id="ARBA00022694"/>
    </source>
</evidence>
<dbReference type="RefSeq" id="WP_119015426.1">
    <property type="nucleotide sequence ID" value="NZ_QXEV01000002.1"/>
</dbReference>
<dbReference type="GO" id="GO:0008033">
    <property type="term" value="P:tRNA processing"/>
    <property type="evidence" value="ECO:0007669"/>
    <property type="project" value="UniProtKB-KW"/>
</dbReference>
<protein>
    <submittedName>
        <fullName evidence="11">tRNA nucleotidyltransferase (CCA-adding enzyme)</fullName>
    </submittedName>
</protein>
<evidence type="ECO:0000256" key="3">
    <source>
        <dbReference type="ARBA" id="ARBA00022695"/>
    </source>
</evidence>
<organism evidence="11 12">
    <name type="scientific">Anaeroplasma bactoclasticum</name>
    <dbReference type="NCBI Taxonomy" id="2088"/>
    <lineage>
        <taxon>Bacteria</taxon>
        <taxon>Bacillati</taxon>
        <taxon>Mycoplasmatota</taxon>
        <taxon>Mollicutes</taxon>
        <taxon>Anaeroplasmatales</taxon>
        <taxon>Anaeroplasmataceae</taxon>
        <taxon>Anaeroplasma</taxon>
    </lineage>
</organism>
<keyword evidence="5" id="KW-0547">Nucleotide-binding</keyword>
<dbReference type="Proteomes" id="UP000266506">
    <property type="component" value="Unassembled WGS sequence"/>
</dbReference>
<dbReference type="GO" id="GO:0003723">
    <property type="term" value="F:RNA binding"/>
    <property type="evidence" value="ECO:0007669"/>
    <property type="project" value="UniProtKB-KW"/>
</dbReference>
<keyword evidence="3" id="KW-0548">Nucleotidyltransferase</keyword>
<dbReference type="AlphaFoldDB" id="A0A397RVC8"/>
<comment type="caution">
    <text evidence="11">The sequence shown here is derived from an EMBL/GenBank/DDBJ whole genome shotgun (WGS) entry which is preliminary data.</text>
</comment>
<keyword evidence="6" id="KW-0460">Magnesium</keyword>
<dbReference type="GO" id="GO:0046872">
    <property type="term" value="F:metal ion binding"/>
    <property type="evidence" value="ECO:0007669"/>
    <property type="project" value="UniProtKB-KW"/>
</dbReference>
<dbReference type="InterPro" id="IPR002646">
    <property type="entry name" value="PolA_pol_head_dom"/>
</dbReference>
<dbReference type="Gene3D" id="3.30.460.10">
    <property type="entry name" value="Beta Polymerase, domain 2"/>
    <property type="match status" value="1"/>
</dbReference>
<feature type="domain" description="Poly A polymerase head" evidence="9">
    <location>
        <begin position="90"/>
        <end position="129"/>
    </location>
</feature>
<dbReference type="GO" id="GO:0000166">
    <property type="term" value="F:nucleotide binding"/>
    <property type="evidence" value="ECO:0007669"/>
    <property type="project" value="UniProtKB-KW"/>
</dbReference>
<dbReference type="CDD" id="cd05398">
    <property type="entry name" value="NT_ClassII-CCAase"/>
    <property type="match status" value="1"/>
</dbReference>
<dbReference type="PANTHER" id="PTHR47545">
    <property type="entry name" value="MULTIFUNCTIONAL CCA PROTEIN"/>
    <property type="match status" value="1"/>
</dbReference>
<keyword evidence="2" id="KW-0819">tRNA processing</keyword>
<dbReference type="OrthoDB" id="9805698at2"/>
<feature type="domain" description="Poly A polymerase head" evidence="9">
    <location>
        <begin position="24"/>
        <end position="89"/>
    </location>
</feature>
<keyword evidence="1 8" id="KW-0808">Transferase</keyword>
<accession>A0A397RVC8</accession>
<evidence type="ECO:0000259" key="10">
    <source>
        <dbReference type="Pfam" id="PF13735"/>
    </source>
</evidence>
<dbReference type="EMBL" id="QXEV01000002">
    <property type="protein sequence ID" value="RIA78300.1"/>
    <property type="molecule type" value="Genomic_DNA"/>
</dbReference>
<dbReference type="Pfam" id="PF01743">
    <property type="entry name" value="PolyA_pol"/>
    <property type="match status" value="2"/>
</dbReference>
<keyword evidence="4" id="KW-0479">Metal-binding</keyword>
<keyword evidence="7 8" id="KW-0694">RNA-binding</keyword>
<evidence type="ECO:0000259" key="9">
    <source>
        <dbReference type="Pfam" id="PF01743"/>
    </source>
</evidence>
<dbReference type="InterPro" id="IPR043519">
    <property type="entry name" value="NT_sf"/>
</dbReference>
<comment type="similarity">
    <text evidence="8">Belongs to the tRNA nucleotidyltransferase/poly(A) polymerase family.</text>
</comment>
<dbReference type="GO" id="GO:0016779">
    <property type="term" value="F:nucleotidyltransferase activity"/>
    <property type="evidence" value="ECO:0007669"/>
    <property type="project" value="UniProtKB-KW"/>
</dbReference>
<feature type="domain" description="CCA-adding enzyme C-terminal" evidence="10">
    <location>
        <begin position="281"/>
        <end position="421"/>
    </location>
</feature>
<dbReference type="InParanoid" id="A0A397RVC8"/>
<evidence type="ECO:0000256" key="4">
    <source>
        <dbReference type="ARBA" id="ARBA00022723"/>
    </source>
</evidence>
<dbReference type="InterPro" id="IPR050124">
    <property type="entry name" value="tRNA_CCA-adding_enzyme"/>
</dbReference>
<evidence type="ECO:0000313" key="12">
    <source>
        <dbReference type="Proteomes" id="UP000266506"/>
    </source>
</evidence>
<evidence type="ECO:0000313" key="11">
    <source>
        <dbReference type="EMBL" id="RIA78300.1"/>
    </source>
</evidence>
<evidence type="ECO:0000256" key="7">
    <source>
        <dbReference type="ARBA" id="ARBA00022884"/>
    </source>
</evidence>
<dbReference type="SUPFAM" id="SSF81301">
    <property type="entry name" value="Nucleotidyltransferase"/>
    <property type="match status" value="1"/>
</dbReference>